<protein>
    <recommendedName>
        <fullName evidence="1">Polymerase nucleotidyl transferase domain-containing protein</fullName>
    </recommendedName>
</protein>
<proteinExistence type="predicted"/>
<dbReference type="CDD" id="cd05403">
    <property type="entry name" value="NT_KNTase_like"/>
    <property type="match status" value="1"/>
</dbReference>
<dbReference type="InterPro" id="IPR002934">
    <property type="entry name" value="Polymerase_NTP_transf_dom"/>
</dbReference>
<evidence type="ECO:0000313" key="2">
    <source>
        <dbReference type="EMBL" id="CAA9549242.1"/>
    </source>
</evidence>
<sequence length="101" mass="11811">MVAMIEQQREALAVLCERFGVRRLDLFGSAVVGHFDPATSDLDFVAEFAGAEEPGYARRYIEFVEALEELFQRPVDLLTERMIGDRHFRETIERTRRRVYE</sequence>
<name>A0A6J4UFC2_9BACT</name>
<accession>A0A6J4UFC2</accession>
<dbReference type="Gene3D" id="3.30.460.10">
    <property type="entry name" value="Beta Polymerase, domain 2"/>
    <property type="match status" value="1"/>
</dbReference>
<dbReference type="GO" id="GO:0016779">
    <property type="term" value="F:nucleotidyltransferase activity"/>
    <property type="evidence" value="ECO:0007669"/>
    <property type="project" value="InterPro"/>
</dbReference>
<dbReference type="EMBL" id="CADCWN010000015">
    <property type="protein sequence ID" value="CAA9549242.1"/>
    <property type="molecule type" value="Genomic_DNA"/>
</dbReference>
<evidence type="ECO:0000259" key="1">
    <source>
        <dbReference type="Pfam" id="PF01909"/>
    </source>
</evidence>
<dbReference type="InterPro" id="IPR043519">
    <property type="entry name" value="NT_sf"/>
</dbReference>
<reference evidence="2" key="1">
    <citation type="submission" date="2020-02" db="EMBL/GenBank/DDBJ databases">
        <authorList>
            <person name="Meier V. D."/>
        </authorList>
    </citation>
    <scope>NUCLEOTIDE SEQUENCE</scope>
    <source>
        <strain evidence="2">AVDCRST_MAG18</strain>
    </source>
</reference>
<dbReference type="Pfam" id="PF01909">
    <property type="entry name" value="NTP_transf_2"/>
    <property type="match status" value="1"/>
</dbReference>
<gene>
    <name evidence="2" type="ORF">AVDCRST_MAG18-157</name>
</gene>
<dbReference type="AlphaFoldDB" id="A0A6J4UFC2"/>
<dbReference type="SUPFAM" id="SSF81301">
    <property type="entry name" value="Nucleotidyltransferase"/>
    <property type="match status" value="1"/>
</dbReference>
<organism evidence="2">
    <name type="scientific">uncultured Thermomicrobiales bacterium</name>
    <dbReference type="NCBI Taxonomy" id="1645740"/>
    <lineage>
        <taxon>Bacteria</taxon>
        <taxon>Pseudomonadati</taxon>
        <taxon>Thermomicrobiota</taxon>
        <taxon>Thermomicrobia</taxon>
        <taxon>Thermomicrobiales</taxon>
        <taxon>environmental samples</taxon>
    </lineage>
</organism>
<feature type="domain" description="Polymerase nucleotidyl transferase" evidence="1">
    <location>
        <begin position="10"/>
        <end position="96"/>
    </location>
</feature>